<name>A0ABD1X6P4_9LAMI</name>
<comment type="caution">
    <text evidence="1">The sequence shown here is derived from an EMBL/GenBank/DDBJ whole genome shotgun (WGS) entry which is preliminary data.</text>
</comment>
<accession>A0ABD1X6P4</accession>
<keyword evidence="2" id="KW-1185">Reference proteome</keyword>
<dbReference type="AlphaFoldDB" id="A0ABD1X6P4"/>
<evidence type="ECO:0000313" key="2">
    <source>
        <dbReference type="Proteomes" id="UP001604277"/>
    </source>
</evidence>
<organism evidence="1 2">
    <name type="scientific">Forsythia ovata</name>
    <dbReference type="NCBI Taxonomy" id="205694"/>
    <lineage>
        <taxon>Eukaryota</taxon>
        <taxon>Viridiplantae</taxon>
        <taxon>Streptophyta</taxon>
        <taxon>Embryophyta</taxon>
        <taxon>Tracheophyta</taxon>
        <taxon>Spermatophyta</taxon>
        <taxon>Magnoliopsida</taxon>
        <taxon>eudicotyledons</taxon>
        <taxon>Gunneridae</taxon>
        <taxon>Pentapetalae</taxon>
        <taxon>asterids</taxon>
        <taxon>lamiids</taxon>
        <taxon>Lamiales</taxon>
        <taxon>Oleaceae</taxon>
        <taxon>Forsythieae</taxon>
        <taxon>Forsythia</taxon>
    </lineage>
</organism>
<protein>
    <submittedName>
        <fullName evidence="1">Uncharacterized protein</fullName>
    </submittedName>
</protein>
<evidence type="ECO:0000313" key="1">
    <source>
        <dbReference type="EMBL" id="KAL2557647.1"/>
    </source>
</evidence>
<gene>
    <name evidence="1" type="ORF">Fot_02386</name>
</gene>
<proteinExistence type="predicted"/>
<dbReference type="Proteomes" id="UP001604277">
    <property type="component" value="Unassembled WGS sequence"/>
</dbReference>
<reference evidence="2" key="1">
    <citation type="submission" date="2024-07" db="EMBL/GenBank/DDBJ databases">
        <title>Two chromosome-level genome assemblies of Korean endemic species Abeliophyllum distichum and Forsythia ovata (Oleaceae).</title>
        <authorList>
            <person name="Jang H."/>
        </authorList>
    </citation>
    <scope>NUCLEOTIDE SEQUENCE [LARGE SCALE GENOMIC DNA]</scope>
</reference>
<dbReference type="EMBL" id="JBFOLJ010000001">
    <property type="protein sequence ID" value="KAL2557647.1"/>
    <property type="molecule type" value="Genomic_DNA"/>
</dbReference>
<sequence>MYDSEKYALSPSKLSKKDFDDNVVSLDKIPFSSELHDEFVPSFGSFSMSAMECSGGHSGEKRKHGSHAVNGKKNVDFRVALSESVEKLASAKDALAAHLKSRSGPHSFEQCMQHLKELGVFDGDENYKSWAINFFIEGNNRVAFAGCRPDHMKIKWIRFEYTNWLCNNPHSFD</sequence>